<gene>
    <name evidence="6" type="ORF">COLSTE_01846</name>
</gene>
<dbReference type="InterPro" id="IPR003593">
    <property type="entry name" value="AAA+_ATPase"/>
</dbReference>
<accession>B6GCM3</accession>
<dbReference type="PANTHER" id="PTHR43335">
    <property type="entry name" value="ABC TRANSPORTER, ATP-BINDING PROTEIN"/>
    <property type="match status" value="1"/>
</dbReference>
<proteinExistence type="inferred from homology"/>
<dbReference type="AlphaFoldDB" id="B6GCM3"/>
<dbReference type="InterPro" id="IPR003439">
    <property type="entry name" value="ABC_transporter-like_ATP-bd"/>
</dbReference>
<dbReference type="InterPro" id="IPR017871">
    <property type="entry name" value="ABC_transporter-like_CS"/>
</dbReference>
<reference evidence="6 7" key="1">
    <citation type="submission" date="2008-10" db="EMBL/GenBank/DDBJ databases">
        <title>Draft genome sequence of Collinsella stercoris (DSM 13279).</title>
        <authorList>
            <person name="Sudarsanam P."/>
            <person name="Ley R."/>
            <person name="Guruge J."/>
            <person name="Turnbaugh P.J."/>
            <person name="Mahowald M."/>
            <person name="Liep D."/>
            <person name="Gordon J."/>
        </authorList>
    </citation>
    <scope>NUCLEOTIDE SEQUENCE [LARGE SCALE GENOMIC DNA]</scope>
    <source>
        <strain evidence="6 7">DSM 13279</strain>
    </source>
</reference>
<dbReference type="GO" id="GO:0016887">
    <property type="term" value="F:ATP hydrolysis activity"/>
    <property type="evidence" value="ECO:0007669"/>
    <property type="project" value="InterPro"/>
</dbReference>
<dbReference type="GeneID" id="98003520"/>
<dbReference type="SMART" id="SM00382">
    <property type="entry name" value="AAA"/>
    <property type="match status" value="1"/>
</dbReference>
<dbReference type="GO" id="GO:0005524">
    <property type="term" value="F:ATP binding"/>
    <property type="evidence" value="ECO:0007669"/>
    <property type="project" value="UniProtKB-KW"/>
</dbReference>
<evidence type="ECO:0000313" key="6">
    <source>
        <dbReference type="EMBL" id="EEA89973.1"/>
    </source>
</evidence>
<dbReference type="Gene3D" id="3.40.50.300">
    <property type="entry name" value="P-loop containing nucleotide triphosphate hydrolases"/>
    <property type="match status" value="1"/>
</dbReference>
<evidence type="ECO:0000256" key="2">
    <source>
        <dbReference type="ARBA" id="ARBA00022448"/>
    </source>
</evidence>
<evidence type="ECO:0000256" key="4">
    <source>
        <dbReference type="ARBA" id="ARBA00022840"/>
    </source>
</evidence>
<dbReference type="SUPFAM" id="SSF52540">
    <property type="entry name" value="P-loop containing nucleoside triphosphate hydrolases"/>
    <property type="match status" value="1"/>
</dbReference>
<dbReference type="Proteomes" id="UP000003560">
    <property type="component" value="Unassembled WGS sequence"/>
</dbReference>
<keyword evidence="7" id="KW-1185">Reference proteome</keyword>
<dbReference type="RefSeq" id="WP_006721480.1">
    <property type="nucleotide sequence ID" value="NZ_CP085935.1"/>
</dbReference>
<dbReference type="PROSITE" id="PS00211">
    <property type="entry name" value="ABC_TRANSPORTER_1"/>
    <property type="match status" value="1"/>
</dbReference>
<dbReference type="STRING" id="445975.COLSTE_01846"/>
<reference evidence="6 7" key="2">
    <citation type="submission" date="2008-10" db="EMBL/GenBank/DDBJ databases">
        <authorList>
            <person name="Fulton L."/>
            <person name="Clifton S."/>
            <person name="Fulton B."/>
            <person name="Xu J."/>
            <person name="Minx P."/>
            <person name="Pepin K.H."/>
            <person name="Johnson M."/>
            <person name="Thiruvilangam P."/>
            <person name="Bhonagiri V."/>
            <person name="Nash W.E."/>
            <person name="Mardis E.R."/>
            <person name="Wilson R.K."/>
        </authorList>
    </citation>
    <scope>NUCLEOTIDE SEQUENCE [LARGE SCALE GENOMIC DNA]</scope>
    <source>
        <strain evidence="6 7">DSM 13279</strain>
    </source>
</reference>
<evidence type="ECO:0000259" key="5">
    <source>
        <dbReference type="PROSITE" id="PS50893"/>
    </source>
</evidence>
<dbReference type="PANTHER" id="PTHR43335:SF2">
    <property type="entry name" value="ABC TRANSPORTER, ATP-BINDING PROTEIN"/>
    <property type="match status" value="1"/>
</dbReference>
<dbReference type="InterPro" id="IPR027417">
    <property type="entry name" value="P-loop_NTPase"/>
</dbReference>
<keyword evidence="2" id="KW-0813">Transport</keyword>
<dbReference type="HOGENOM" id="CLU_000604_1_2_11"/>
<sequence>MTIRIEELSKNYHGVDVLARVNLEIPTGAVVGLHGVNGSGKTMLMRAICGLIRPTSGHVYIDGVEVRAGASYPKRLGMLIEGPAFLPGYTALENLLLLASIRGVVGEDYLRGLVTMVGLDPDDKRKYRKFSLGMKQRLGIAAAIMEEPDIVVLDEPTNALDTSGVAMVKRVVSLLRDRGATVVLACHDFAVLKDLSDQIVHIAEGKIDEAYVFPDVIEEGYEHV</sequence>
<dbReference type="PROSITE" id="PS50893">
    <property type="entry name" value="ABC_TRANSPORTER_2"/>
    <property type="match status" value="1"/>
</dbReference>
<dbReference type="eggNOG" id="COG1131">
    <property type="taxonomic scope" value="Bacteria"/>
</dbReference>
<comment type="caution">
    <text evidence="6">The sequence shown here is derived from an EMBL/GenBank/DDBJ whole genome shotgun (WGS) entry which is preliminary data.</text>
</comment>
<dbReference type="OrthoDB" id="3177347at2"/>
<evidence type="ECO:0000256" key="3">
    <source>
        <dbReference type="ARBA" id="ARBA00022741"/>
    </source>
</evidence>
<evidence type="ECO:0000256" key="1">
    <source>
        <dbReference type="ARBA" id="ARBA00005417"/>
    </source>
</evidence>
<organism evidence="6 7">
    <name type="scientific">Collinsella stercoris DSM 13279</name>
    <dbReference type="NCBI Taxonomy" id="445975"/>
    <lineage>
        <taxon>Bacteria</taxon>
        <taxon>Bacillati</taxon>
        <taxon>Actinomycetota</taxon>
        <taxon>Coriobacteriia</taxon>
        <taxon>Coriobacteriales</taxon>
        <taxon>Coriobacteriaceae</taxon>
        <taxon>Collinsella</taxon>
    </lineage>
</organism>
<keyword evidence="3" id="KW-0547">Nucleotide-binding</keyword>
<keyword evidence="4 6" id="KW-0067">ATP-binding</keyword>
<dbReference type="Pfam" id="PF00005">
    <property type="entry name" value="ABC_tran"/>
    <property type="match status" value="1"/>
</dbReference>
<feature type="domain" description="ABC transporter" evidence="5">
    <location>
        <begin position="3"/>
        <end position="224"/>
    </location>
</feature>
<dbReference type="EMBL" id="ABXJ01000107">
    <property type="protein sequence ID" value="EEA89973.1"/>
    <property type="molecule type" value="Genomic_DNA"/>
</dbReference>
<evidence type="ECO:0000313" key="7">
    <source>
        <dbReference type="Proteomes" id="UP000003560"/>
    </source>
</evidence>
<comment type="similarity">
    <text evidence="1">Belongs to the ABC transporter superfamily.</text>
</comment>
<protein>
    <submittedName>
        <fullName evidence="6">ABC transporter, ATP-binding protein</fullName>
    </submittedName>
</protein>
<name>B6GCM3_9ACTN</name>